<dbReference type="SMART" id="SM00184">
    <property type="entry name" value="RING"/>
    <property type="match status" value="1"/>
</dbReference>
<protein>
    <recommendedName>
        <fullName evidence="5">RING-type domain-containing protein</fullName>
    </recommendedName>
</protein>
<dbReference type="EMBL" id="JACMSC010000002">
    <property type="protein sequence ID" value="KAG6533612.1"/>
    <property type="molecule type" value="Genomic_DNA"/>
</dbReference>
<name>A0A8J5HX97_ZINOF</name>
<dbReference type="GO" id="GO:0004842">
    <property type="term" value="F:ubiquitin-protein transferase activity"/>
    <property type="evidence" value="ECO:0007669"/>
    <property type="project" value="TreeGrafter"/>
</dbReference>
<organism evidence="6 7">
    <name type="scientific">Zingiber officinale</name>
    <name type="common">Ginger</name>
    <name type="synonym">Amomum zingiber</name>
    <dbReference type="NCBI Taxonomy" id="94328"/>
    <lineage>
        <taxon>Eukaryota</taxon>
        <taxon>Viridiplantae</taxon>
        <taxon>Streptophyta</taxon>
        <taxon>Embryophyta</taxon>
        <taxon>Tracheophyta</taxon>
        <taxon>Spermatophyta</taxon>
        <taxon>Magnoliopsida</taxon>
        <taxon>Liliopsida</taxon>
        <taxon>Zingiberales</taxon>
        <taxon>Zingiberaceae</taxon>
        <taxon>Zingiber</taxon>
    </lineage>
</organism>
<dbReference type="Pfam" id="PF13920">
    <property type="entry name" value="zf-C3HC4_3"/>
    <property type="match status" value="1"/>
</dbReference>
<comment type="caution">
    <text evidence="6">The sequence shown here is derived from an EMBL/GenBank/DDBJ whole genome shotgun (WGS) entry which is preliminary data.</text>
</comment>
<evidence type="ECO:0000313" key="6">
    <source>
        <dbReference type="EMBL" id="KAG6533612.1"/>
    </source>
</evidence>
<reference evidence="6 7" key="1">
    <citation type="submission" date="2020-08" db="EMBL/GenBank/DDBJ databases">
        <title>Plant Genome Project.</title>
        <authorList>
            <person name="Zhang R.-G."/>
        </authorList>
    </citation>
    <scope>NUCLEOTIDE SEQUENCE [LARGE SCALE GENOMIC DNA]</scope>
    <source>
        <tissue evidence="6">Rhizome</tissue>
    </source>
</reference>
<evidence type="ECO:0000259" key="5">
    <source>
        <dbReference type="PROSITE" id="PS50089"/>
    </source>
</evidence>
<proteinExistence type="predicted"/>
<evidence type="ECO:0000256" key="2">
    <source>
        <dbReference type="ARBA" id="ARBA00022771"/>
    </source>
</evidence>
<dbReference type="InterPro" id="IPR013083">
    <property type="entry name" value="Znf_RING/FYVE/PHD"/>
</dbReference>
<evidence type="ECO:0000256" key="1">
    <source>
        <dbReference type="ARBA" id="ARBA00022723"/>
    </source>
</evidence>
<dbReference type="PANTHER" id="PTHR42647">
    <property type="entry name" value="SBP (S-RIBONUCLEASE BINDING PROTEIN) FAMILY PROTEIN"/>
    <property type="match status" value="1"/>
</dbReference>
<evidence type="ECO:0000313" key="7">
    <source>
        <dbReference type="Proteomes" id="UP000734854"/>
    </source>
</evidence>
<keyword evidence="2 4" id="KW-0863">Zinc-finger</keyword>
<accession>A0A8J5HX97</accession>
<evidence type="ECO:0000256" key="4">
    <source>
        <dbReference type="PROSITE-ProRule" id="PRU00175"/>
    </source>
</evidence>
<keyword evidence="1" id="KW-0479">Metal-binding</keyword>
<dbReference type="GO" id="GO:0008270">
    <property type="term" value="F:zinc ion binding"/>
    <property type="evidence" value="ECO:0007669"/>
    <property type="project" value="UniProtKB-KW"/>
</dbReference>
<gene>
    <name evidence="6" type="ORF">ZIOFF_007487</name>
</gene>
<dbReference type="GO" id="GO:0043067">
    <property type="term" value="P:regulation of programmed cell death"/>
    <property type="evidence" value="ECO:0007669"/>
    <property type="project" value="TreeGrafter"/>
</dbReference>
<keyword evidence="3" id="KW-0862">Zinc</keyword>
<dbReference type="AlphaFoldDB" id="A0A8J5HX97"/>
<dbReference type="PANTHER" id="PTHR42647:SF12">
    <property type="entry name" value="BOI-RELATED E3 UBIQUITIN-PROTEIN LIGASE 2-RELATED"/>
    <property type="match status" value="1"/>
</dbReference>
<dbReference type="Gene3D" id="3.30.40.10">
    <property type="entry name" value="Zinc/RING finger domain, C3HC4 (zinc finger)"/>
    <property type="match status" value="1"/>
</dbReference>
<dbReference type="PROSITE" id="PS50089">
    <property type="entry name" value="ZF_RING_2"/>
    <property type="match status" value="1"/>
</dbReference>
<dbReference type="Proteomes" id="UP000734854">
    <property type="component" value="Unassembled WGS sequence"/>
</dbReference>
<keyword evidence="7" id="KW-1185">Reference proteome</keyword>
<evidence type="ECO:0000256" key="3">
    <source>
        <dbReference type="ARBA" id="ARBA00022833"/>
    </source>
</evidence>
<feature type="domain" description="RING-type" evidence="5">
    <location>
        <begin position="335"/>
        <end position="370"/>
    </location>
</feature>
<sequence>MPRDRKQRERNCIFMQGTDRHLHLGMPGTPQEFSQFERERPRRPVPAAAVALLLFRSSSPSSSLLVPPSPRRNKRHRTNLAFGRPRWPSAVFFLELSRRQTFGWSPACRLRILCREICHSGENEQQMGFVLPSFDSSFLPVYNPTAVPTTAADSGLTFNDVVAGASPSRKRHRPICFLGDDAYSVSSHLQQQILDIDRLVVQHAEKVRAEVAEKRRRLTSQLLAVLEAGVAKRLKSKDEEIARLVKLNWALEERVKSLCVESQMWRGVAQSNEATSNELRSNLAQVLAAQARADLDAAATADDAESCCPGDENDNAAGQGEEQKAVAVDWATTACRLCRARQPSVLLLPCRHLSLCEVCAPAANACPICNCAKNGSVNVNLY</sequence>
<dbReference type="InterPro" id="IPR001841">
    <property type="entry name" value="Znf_RING"/>
</dbReference>